<evidence type="ECO:0000313" key="2">
    <source>
        <dbReference type="EMBL" id="PMC81027.1"/>
    </source>
</evidence>
<dbReference type="AlphaFoldDB" id="A0A2N6UHP3"/>
<name>A0A2N6UHP3_9FIRM</name>
<accession>A0A2N6UHP3</accession>
<feature type="transmembrane region" description="Helical" evidence="1">
    <location>
        <begin position="38"/>
        <end position="55"/>
    </location>
</feature>
<feature type="transmembrane region" description="Helical" evidence="1">
    <location>
        <begin position="67"/>
        <end position="86"/>
    </location>
</feature>
<keyword evidence="1" id="KW-0812">Transmembrane</keyword>
<sequence>MQAFNNSNNLKNSKKFFYLFLLTYLMVSLIHLLIRNFFLSNISCIFLGIISLFFLSKAKLIPKKSQFILKAILIIFIFIAFLSLFLV</sequence>
<evidence type="ECO:0000256" key="1">
    <source>
        <dbReference type="SAM" id="Phobius"/>
    </source>
</evidence>
<gene>
    <name evidence="2" type="ORF">CJ192_07465</name>
</gene>
<comment type="caution">
    <text evidence="2">The sequence shown here is derived from an EMBL/GenBank/DDBJ whole genome shotgun (WGS) entry which is preliminary data.</text>
</comment>
<proteinExistence type="predicted"/>
<keyword evidence="1" id="KW-1133">Transmembrane helix</keyword>
<protein>
    <submittedName>
        <fullName evidence="2">Uncharacterized protein</fullName>
    </submittedName>
</protein>
<organism evidence="2 3">
    <name type="scientific">Anaerococcus hydrogenalis</name>
    <dbReference type="NCBI Taxonomy" id="33029"/>
    <lineage>
        <taxon>Bacteria</taxon>
        <taxon>Bacillati</taxon>
        <taxon>Bacillota</taxon>
        <taxon>Tissierellia</taxon>
        <taxon>Tissierellales</taxon>
        <taxon>Peptoniphilaceae</taxon>
        <taxon>Anaerococcus</taxon>
    </lineage>
</organism>
<evidence type="ECO:0000313" key="3">
    <source>
        <dbReference type="Proteomes" id="UP000235658"/>
    </source>
</evidence>
<reference evidence="2 3" key="1">
    <citation type="submission" date="2017-09" db="EMBL/GenBank/DDBJ databases">
        <title>Bacterial strain isolated from the female urinary microbiota.</title>
        <authorList>
            <person name="Thomas-White K."/>
            <person name="Kumar N."/>
            <person name="Forster S."/>
            <person name="Putonti C."/>
            <person name="Lawley T."/>
            <person name="Wolfe A.J."/>
        </authorList>
    </citation>
    <scope>NUCLEOTIDE SEQUENCE [LARGE SCALE GENOMIC DNA]</scope>
    <source>
        <strain evidence="2 3">UMB0204</strain>
    </source>
</reference>
<keyword evidence="1" id="KW-0472">Membrane</keyword>
<dbReference type="Proteomes" id="UP000235658">
    <property type="component" value="Unassembled WGS sequence"/>
</dbReference>
<feature type="transmembrane region" description="Helical" evidence="1">
    <location>
        <begin position="16"/>
        <end position="32"/>
    </location>
</feature>
<dbReference type="EMBL" id="PNHP01000005">
    <property type="protein sequence ID" value="PMC81027.1"/>
    <property type="molecule type" value="Genomic_DNA"/>
</dbReference>